<dbReference type="EMBL" id="CP003740">
    <property type="protein sequence ID" value="AGI66306.1"/>
    <property type="molecule type" value="Genomic_DNA"/>
</dbReference>
<keyword evidence="1" id="KW-0472">Membrane</keyword>
<evidence type="ECO:0000313" key="2">
    <source>
        <dbReference type="EMBL" id="AGI66306.1"/>
    </source>
</evidence>
<name>M9R7K7_9RHOB</name>
<feature type="transmembrane region" description="Helical" evidence="1">
    <location>
        <begin position="74"/>
        <end position="95"/>
    </location>
</feature>
<proteinExistence type="predicted"/>
<keyword evidence="1" id="KW-0812">Transmembrane</keyword>
<evidence type="ECO:0000256" key="1">
    <source>
        <dbReference type="SAM" id="Phobius"/>
    </source>
</evidence>
<dbReference type="RefSeq" id="WP_015498355.1">
    <property type="nucleotide sequence ID" value="NC_020911.1"/>
</dbReference>
<keyword evidence="3" id="KW-1185">Reference proteome</keyword>
<dbReference type="KEGG" id="oat:OAN307_c05770"/>
<sequence>MSKFSWRIGLTIGLTLGSGVTAVLFVFGHAIYDFAKCEHSGQCDRYAAKYEGENFPSSWWWLWDGSIVSASDTLAQWVMAFFTIAVVLLVWRTLIATQDMARDTRDIGQKQARAYLHAKFLDVKISEFNASDGSNIRFTAKIMIINSGSTPASQVEIFYDILEGKEAGVVEINLLRHGQKMEQRASFIPAKSDSNTSLTRVWNVESPKDLLRGGSNYIRLIYAFRFVDEFDETRETRVTSGTFHEFEGSLCFFPDKLEYTDPRK</sequence>
<reference evidence="2 3" key="1">
    <citation type="journal article" date="2013" name="PLoS ONE">
        <title>Poles Apart: Arctic and Antarctic Octadecabacter strains Share High Genome Plasticity and a New Type of Xanthorhodopsin.</title>
        <authorList>
            <person name="Vollmers J."/>
            <person name="Voget S."/>
            <person name="Dietrich S."/>
            <person name="Gollnow K."/>
            <person name="Smits M."/>
            <person name="Meyer K."/>
            <person name="Brinkhoff T."/>
            <person name="Simon M."/>
            <person name="Daniel R."/>
        </authorList>
    </citation>
    <scope>NUCLEOTIDE SEQUENCE [LARGE SCALE GENOMIC DNA]</scope>
    <source>
        <strain evidence="2 3">307</strain>
    </source>
</reference>
<protein>
    <submittedName>
        <fullName evidence="2">Uncharacterized protein</fullName>
    </submittedName>
</protein>
<dbReference type="HOGENOM" id="CLU_1053083_0_0_5"/>
<evidence type="ECO:0000313" key="3">
    <source>
        <dbReference type="Proteomes" id="UP000005307"/>
    </source>
</evidence>
<gene>
    <name evidence="2" type="ORF">OAN307_c05770</name>
</gene>
<accession>M9R7K7</accession>
<feature type="transmembrane region" description="Helical" evidence="1">
    <location>
        <begin position="12"/>
        <end position="32"/>
    </location>
</feature>
<dbReference type="Proteomes" id="UP000005307">
    <property type="component" value="Chromosome"/>
</dbReference>
<organism evidence="2 3">
    <name type="scientific">Octadecabacter antarcticus 307</name>
    <dbReference type="NCBI Taxonomy" id="391626"/>
    <lineage>
        <taxon>Bacteria</taxon>
        <taxon>Pseudomonadati</taxon>
        <taxon>Pseudomonadota</taxon>
        <taxon>Alphaproteobacteria</taxon>
        <taxon>Rhodobacterales</taxon>
        <taxon>Roseobacteraceae</taxon>
        <taxon>Octadecabacter</taxon>
    </lineage>
</organism>
<dbReference type="AlphaFoldDB" id="M9R7K7"/>
<keyword evidence="1" id="KW-1133">Transmembrane helix</keyword>
<dbReference type="OrthoDB" id="7873743at2"/>